<dbReference type="EMBL" id="CAXAMM010004648">
    <property type="protein sequence ID" value="CAK9004362.1"/>
    <property type="molecule type" value="Genomic_DNA"/>
</dbReference>
<dbReference type="Proteomes" id="UP001642464">
    <property type="component" value="Unassembled WGS sequence"/>
</dbReference>
<comment type="caution">
    <text evidence="6">The sequence shown here is derived from an EMBL/GenBank/DDBJ whole genome shotgun (WGS) entry which is preliminary data.</text>
</comment>
<keyword evidence="3" id="KW-0539">Nucleus</keyword>
<evidence type="ECO:0000256" key="1">
    <source>
        <dbReference type="ARBA" id="ARBA00004123"/>
    </source>
</evidence>
<dbReference type="Gene3D" id="2.130.10.10">
    <property type="entry name" value="YVTN repeat-like/Quinoprotein amine dehydrogenase"/>
    <property type="match status" value="1"/>
</dbReference>
<sequence>AFKGKPGLAYHLEKKVCLKKKKRAGGGDGAEAGSDNSNKANDNDKSESLSTAAPGAKVDVVQGSVSTSSSSSSLPDDAGKSKAAAVDNGAASSSFKVPKEVSDKLKSGPVPCPLCGKEQRNVPGYKYHVGLRVCERQKKRKLAKEAQEEAKKAAKRAHELRRQAQVAAKAALQAQVAAKAALEGVETTTRVVDDPAQSETTTATESPTTPAMPPASSPSPRRGMSAKSSVGRSLMNAKLQSTEYSVFTMVPEATSGEQELLDDLKSNLRVDSSRGSMGSEAPQVWCARTGAKEVTMCMFPTTGLAGGNAGPKLDMNGPIFTAMRNYTFSESVARKLDTQVKVPGLQAATNPKSEDASDVFVNAGLPVTTLDFAPGTDLLALGTLTAAHEIDMHGISRKEKEFKANQLQLWRIENRGKTSLQYLVKIVFSGPVRVVRWLPSGRAATTEGPRTSQRVGLLAVATASGKVRVLNMPVGNARASTEPIPVYESAALTVFAHDFADGIAAAALHWSVPSPHRFLFAGLSDGSVAAWDFFADWTAPSESVSESESESGKHRLPCTRLVPALADQALDETHKISHLAASTAVCGISCCPDSEHVLATVDASSRCSVWDLRKPSAPILEARLGEQPVSVCWPPNADFLVLGGANGAVTMHHFAGSSGKDAVSLPYHSSAVHAMRVHAGVWSPILLATGGSDGLLCTFAINPRSVTKDGNLVPALQRDLAKNLACELTSAVRAAKLPQRIQRFVRQRLGASCRRHRRHCLG</sequence>
<dbReference type="PANTHER" id="PTHR15052:SF2">
    <property type="entry name" value="GENERAL TRANSCRIPTION FACTOR 3C POLYPEPTIDE 2"/>
    <property type="match status" value="1"/>
</dbReference>
<feature type="compositionally biased region" description="Low complexity" evidence="5">
    <location>
        <begin position="64"/>
        <end position="73"/>
    </location>
</feature>
<keyword evidence="2" id="KW-0804">Transcription</keyword>
<keyword evidence="4" id="KW-0175">Coiled coil</keyword>
<gene>
    <name evidence="6" type="ORF">SCF082_LOCUS8148</name>
</gene>
<reference evidence="6 7" key="1">
    <citation type="submission" date="2024-02" db="EMBL/GenBank/DDBJ databases">
        <authorList>
            <person name="Chen Y."/>
            <person name="Shah S."/>
            <person name="Dougan E. K."/>
            <person name="Thang M."/>
            <person name="Chan C."/>
        </authorList>
    </citation>
    <scope>NUCLEOTIDE SEQUENCE [LARGE SCALE GENOMIC DNA]</scope>
</reference>
<dbReference type="SUPFAM" id="SSF50978">
    <property type="entry name" value="WD40 repeat-like"/>
    <property type="match status" value="1"/>
</dbReference>
<dbReference type="InterPro" id="IPR052416">
    <property type="entry name" value="GTF3C_component"/>
</dbReference>
<feature type="region of interest" description="Disordered" evidence="5">
    <location>
        <begin position="21"/>
        <end position="119"/>
    </location>
</feature>
<evidence type="ECO:0000256" key="3">
    <source>
        <dbReference type="ARBA" id="ARBA00023242"/>
    </source>
</evidence>
<feature type="compositionally biased region" description="Low complexity" evidence="5">
    <location>
        <begin position="31"/>
        <end position="40"/>
    </location>
</feature>
<dbReference type="SMART" id="SM00320">
    <property type="entry name" value="WD40"/>
    <property type="match status" value="4"/>
</dbReference>
<organism evidence="6 7">
    <name type="scientific">Durusdinium trenchii</name>
    <dbReference type="NCBI Taxonomy" id="1381693"/>
    <lineage>
        <taxon>Eukaryota</taxon>
        <taxon>Sar</taxon>
        <taxon>Alveolata</taxon>
        <taxon>Dinophyceae</taxon>
        <taxon>Suessiales</taxon>
        <taxon>Symbiodiniaceae</taxon>
        <taxon>Durusdinium</taxon>
    </lineage>
</organism>
<comment type="subcellular location">
    <subcellularLocation>
        <location evidence="1">Nucleus</location>
    </subcellularLocation>
</comment>
<evidence type="ECO:0000256" key="4">
    <source>
        <dbReference type="SAM" id="Coils"/>
    </source>
</evidence>
<feature type="compositionally biased region" description="Basic and acidic residues" evidence="5">
    <location>
        <begin position="97"/>
        <end position="106"/>
    </location>
</feature>
<feature type="region of interest" description="Disordered" evidence="5">
    <location>
        <begin position="187"/>
        <end position="232"/>
    </location>
</feature>
<feature type="non-terminal residue" evidence="6">
    <location>
        <position position="1"/>
    </location>
</feature>
<accession>A0ABP0IS74</accession>
<evidence type="ECO:0000256" key="2">
    <source>
        <dbReference type="ARBA" id="ARBA00023163"/>
    </source>
</evidence>
<evidence type="ECO:0000313" key="7">
    <source>
        <dbReference type="Proteomes" id="UP001642464"/>
    </source>
</evidence>
<dbReference type="InterPro" id="IPR036322">
    <property type="entry name" value="WD40_repeat_dom_sf"/>
</dbReference>
<proteinExistence type="predicted"/>
<name>A0ABP0IS74_9DINO</name>
<dbReference type="PANTHER" id="PTHR15052">
    <property type="entry name" value="RNA POLYMERASE III TRANSCRIPTION INITIATION FACTOR COMPLEX SUBUNIT"/>
    <property type="match status" value="1"/>
</dbReference>
<feature type="coiled-coil region" evidence="4">
    <location>
        <begin position="136"/>
        <end position="163"/>
    </location>
</feature>
<evidence type="ECO:0000256" key="5">
    <source>
        <dbReference type="SAM" id="MobiDB-lite"/>
    </source>
</evidence>
<dbReference type="InterPro" id="IPR015943">
    <property type="entry name" value="WD40/YVTN_repeat-like_dom_sf"/>
</dbReference>
<feature type="compositionally biased region" description="Low complexity" evidence="5">
    <location>
        <begin position="198"/>
        <end position="209"/>
    </location>
</feature>
<keyword evidence="7" id="KW-1185">Reference proteome</keyword>
<dbReference type="InterPro" id="IPR001680">
    <property type="entry name" value="WD40_rpt"/>
</dbReference>
<protein>
    <submittedName>
        <fullName evidence="6">Transcription factor tau subunit sfc6 (TFIIIC subunit sfc6) (Transcription factor C subunit 6)</fullName>
    </submittedName>
</protein>
<evidence type="ECO:0000313" key="6">
    <source>
        <dbReference type="EMBL" id="CAK9004362.1"/>
    </source>
</evidence>